<gene>
    <name evidence="13" type="ORF">SAMN02745126_01252</name>
</gene>
<dbReference type="InterPro" id="IPR046342">
    <property type="entry name" value="CBS_dom_sf"/>
</dbReference>
<feature type="transmembrane region" description="Helical" evidence="11">
    <location>
        <begin position="90"/>
        <end position="110"/>
    </location>
</feature>
<dbReference type="PANTHER" id="PTHR43427:SF6">
    <property type="entry name" value="CHLORIDE CHANNEL PROTEIN CLC-E"/>
    <property type="match status" value="1"/>
</dbReference>
<dbReference type="Pfam" id="PF00654">
    <property type="entry name" value="Voltage_CLC"/>
    <property type="match status" value="1"/>
</dbReference>
<feature type="transmembrane region" description="Helical" evidence="11">
    <location>
        <begin position="421"/>
        <end position="442"/>
    </location>
</feature>
<dbReference type="STRING" id="225324.SAMN02745126_01252"/>
<evidence type="ECO:0000256" key="3">
    <source>
        <dbReference type="ARBA" id="ARBA00022692"/>
    </source>
</evidence>
<dbReference type="InterPro" id="IPR000644">
    <property type="entry name" value="CBS_dom"/>
</dbReference>
<feature type="transmembrane region" description="Helical" evidence="11">
    <location>
        <begin position="42"/>
        <end position="65"/>
    </location>
</feature>
<dbReference type="Pfam" id="PF00571">
    <property type="entry name" value="CBS"/>
    <property type="match status" value="1"/>
</dbReference>
<feature type="transmembrane region" description="Helical" evidence="11">
    <location>
        <begin position="393"/>
        <end position="415"/>
    </location>
</feature>
<feature type="transmembrane region" description="Helical" evidence="11">
    <location>
        <begin position="360"/>
        <end position="381"/>
    </location>
</feature>
<keyword evidence="9" id="KW-0407">Ion channel</keyword>
<evidence type="ECO:0000313" key="13">
    <source>
        <dbReference type="EMBL" id="SJZ47700.1"/>
    </source>
</evidence>
<dbReference type="GO" id="GO:0005254">
    <property type="term" value="F:chloride channel activity"/>
    <property type="evidence" value="ECO:0007669"/>
    <property type="project" value="UniProtKB-KW"/>
</dbReference>
<keyword evidence="2" id="KW-0813">Transport</keyword>
<dbReference type="PRINTS" id="PR00762">
    <property type="entry name" value="CLCHANNEL"/>
</dbReference>
<reference evidence="14" key="1">
    <citation type="submission" date="2017-02" db="EMBL/GenBank/DDBJ databases">
        <authorList>
            <person name="Varghese N."/>
            <person name="Submissions S."/>
        </authorList>
    </citation>
    <scope>NUCLEOTIDE SEQUENCE [LARGE SCALE GENOMIC DNA]</scope>
    <source>
        <strain evidence="14">ATCC 27094</strain>
    </source>
</reference>
<evidence type="ECO:0000256" key="2">
    <source>
        <dbReference type="ARBA" id="ARBA00022448"/>
    </source>
</evidence>
<evidence type="ECO:0000256" key="6">
    <source>
        <dbReference type="ARBA" id="ARBA00023136"/>
    </source>
</evidence>
<evidence type="ECO:0000256" key="9">
    <source>
        <dbReference type="ARBA" id="ARBA00023303"/>
    </source>
</evidence>
<protein>
    <submittedName>
        <fullName evidence="13">Chloride channel protein, CIC family</fullName>
    </submittedName>
</protein>
<dbReference type="CDD" id="cd00400">
    <property type="entry name" value="Voltage_gated_ClC"/>
    <property type="match status" value="1"/>
</dbReference>
<keyword evidence="4 11" id="KW-1133">Transmembrane helix</keyword>
<evidence type="ECO:0000259" key="12">
    <source>
        <dbReference type="PROSITE" id="PS51371"/>
    </source>
</evidence>
<dbReference type="AlphaFoldDB" id="A0A1T4KZG3"/>
<feature type="transmembrane region" description="Helical" evidence="11">
    <location>
        <begin position="294"/>
        <end position="315"/>
    </location>
</feature>
<dbReference type="Gene3D" id="3.10.580.10">
    <property type="entry name" value="CBS-domain"/>
    <property type="match status" value="1"/>
</dbReference>
<dbReference type="EMBL" id="FUWJ01000001">
    <property type="protein sequence ID" value="SJZ47700.1"/>
    <property type="molecule type" value="Genomic_DNA"/>
</dbReference>
<keyword evidence="3 11" id="KW-0812">Transmembrane</keyword>
<evidence type="ECO:0000313" key="14">
    <source>
        <dbReference type="Proteomes" id="UP000190092"/>
    </source>
</evidence>
<dbReference type="GO" id="GO:0034707">
    <property type="term" value="C:chloride channel complex"/>
    <property type="evidence" value="ECO:0007669"/>
    <property type="project" value="UniProtKB-KW"/>
</dbReference>
<dbReference type="PROSITE" id="PS51371">
    <property type="entry name" value="CBS"/>
    <property type="match status" value="1"/>
</dbReference>
<keyword evidence="5" id="KW-0406">Ion transport</keyword>
<feature type="transmembrane region" description="Helical" evidence="11">
    <location>
        <begin position="184"/>
        <end position="208"/>
    </location>
</feature>
<proteinExistence type="predicted"/>
<evidence type="ECO:0000256" key="10">
    <source>
        <dbReference type="PROSITE-ProRule" id="PRU00703"/>
    </source>
</evidence>
<evidence type="ECO:0000256" key="1">
    <source>
        <dbReference type="ARBA" id="ARBA00004141"/>
    </source>
</evidence>
<dbReference type="OrthoDB" id="9814803at2"/>
<keyword evidence="6 11" id="KW-0472">Membrane</keyword>
<feature type="domain" description="CBS" evidence="12">
    <location>
        <begin position="476"/>
        <end position="533"/>
    </location>
</feature>
<evidence type="ECO:0000256" key="5">
    <source>
        <dbReference type="ARBA" id="ARBA00023065"/>
    </source>
</evidence>
<evidence type="ECO:0000256" key="4">
    <source>
        <dbReference type="ARBA" id="ARBA00022989"/>
    </source>
</evidence>
<dbReference type="PANTHER" id="PTHR43427">
    <property type="entry name" value="CHLORIDE CHANNEL PROTEIN CLC-E"/>
    <property type="match status" value="1"/>
</dbReference>
<keyword evidence="8" id="KW-0868">Chloride</keyword>
<dbReference type="Gene3D" id="1.10.3080.10">
    <property type="entry name" value="Clc chloride channel"/>
    <property type="match status" value="1"/>
</dbReference>
<keyword evidence="7" id="KW-0869">Chloride channel</keyword>
<feature type="transmembrane region" description="Helical" evidence="11">
    <location>
        <begin position="258"/>
        <end position="282"/>
    </location>
</feature>
<dbReference type="RefSeq" id="WP_085932906.1">
    <property type="nucleotide sequence ID" value="NZ_FUWJ01000001.1"/>
</dbReference>
<name>A0A1T4KZG3_9HYPH</name>
<comment type="subcellular location">
    <subcellularLocation>
        <location evidence="1">Membrane</location>
        <topology evidence="1">Multi-pass membrane protein</topology>
    </subcellularLocation>
</comment>
<dbReference type="InterPro" id="IPR050368">
    <property type="entry name" value="ClC-type_chloride_channel"/>
</dbReference>
<dbReference type="SUPFAM" id="SSF54631">
    <property type="entry name" value="CBS-domain pair"/>
    <property type="match status" value="1"/>
</dbReference>
<dbReference type="SUPFAM" id="SSF81340">
    <property type="entry name" value="Clc chloride channel"/>
    <property type="match status" value="1"/>
</dbReference>
<evidence type="ECO:0000256" key="7">
    <source>
        <dbReference type="ARBA" id="ARBA00023173"/>
    </source>
</evidence>
<organism evidence="13 14">
    <name type="scientific">Enhydrobacter aerosaccus</name>
    <dbReference type="NCBI Taxonomy" id="225324"/>
    <lineage>
        <taxon>Bacteria</taxon>
        <taxon>Pseudomonadati</taxon>
        <taxon>Pseudomonadota</taxon>
        <taxon>Alphaproteobacteria</taxon>
        <taxon>Hyphomicrobiales</taxon>
        <taxon>Enhydrobacter</taxon>
    </lineage>
</organism>
<dbReference type="Proteomes" id="UP000190092">
    <property type="component" value="Unassembled WGS sequence"/>
</dbReference>
<dbReference type="InterPro" id="IPR014743">
    <property type="entry name" value="Cl-channel_core"/>
</dbReference>
<keyword evidence="10" id="KW-0129">CBS domain</keyword>
<keyword evidence="14" id="KW-1185">Reference proteome</keyword>
<sequence>MSVLTSARGAADNFSDWLSSIFGGQARRLFRMQSRLRSNEPVQILVCALTGLVIGALVAGLRWLVDLLHQLSFNLSGEHSLSTGIDVDPLRILVVPLIGGLVIGVSALIMRRLRPKEIVDPIEANALHGGIMSMLDSLRLLVATITSNAAGAAVGMEAGYSQLGAGILAKVGQYFRLRRNDQRIFVGAGAAAAIAAAFNAPFAGAFYGYELILGDYSVRALAPVATAALAGTFAERALIDPEPIFSVEQFFHFDLKVYFLFGLLGVCAAGFSVLAMQSVTWVERALRRLPLPQWLRPAIGGVLLSAIAILVPQVLGSGHGAIQLMFDRNVTLQTFLLLLVAKLVASAVSLGSGFRGGMFSASLFLGCLFGGAFAGLAGLVLPQVNELQSALMMVGMGAVAAAIIGAPLTMVFLVLEGTGSFAMMVAVMVGVVIASSIVRLTFGYSFSTWRFHQRGLGIRSPHDIGWLADLSVGRLMRSDAPVVPENMPLRQLRERFPPGSAKYVFVVSEKGIYIGMLSSADLHDSQHNEKLDTRFARDLASDGDLFLLPYENVRTALSRFEDKEVETLPVLTSSADRSIVGYLSEQYALRRYNQELERRRSADLGERDMFSVADKQM</sequence>
<feature type="transmembrane region" description="Helical" evidence="11">
    <location>
        <begin position="335"/>
        <end position="354"/>
    </location>
</feature>
<dbReference type="InterPro" id="IPR001807">
    <property type="entry name" value="ClC"/>
</dbReference>
<accession>A0A1T4KZG3</accession>
<evidence type="ECO:0000256" key="11">
    <source>
        <dbReference type="SAM" id="Phobius"/>
    </source>
</evidence>
<evidence type="ECO:0000256" key="8">
    <source>
        <dbReference type="ARBA" id="ARBA00023214"/>
    </source>
</evidence>